<organism evidence="3 4">
    <name type="scientific">Dendrosporobacter quercicolus</name>
    <dbReference type="NCBI Taxonomy" id="146817"/>
    <lineage>
        <taxon>Bacteria</taxon>
        <taxon>Bacillati</taxon>
        <taxon>Bacillota</taxon>
        <taxon>Negativicutes</taxon>
        <taxon>Selenomonadales</taxon>
        <taxon>Sporomusaceae</taxon>
        <taxon>Dendrosporobacter</taxon>
    </lineage>
</organism>
<keyword evidence="2" id="KW-0732">Signal</keyword>
<proteinExistence type="predicted"/>
<dbReference type="AlphaFoldDB" id="A0A1G9M9X0"/>
<reference evidence="3 4" key="1">
    <citation type="submission" date="2016-10" db="EMBL/GenBank/DDBJ databases">
        <authorList>
            <person name="de Groot N.N."/>
        </authorList>
    </citation>
    <scope>NUCLEOTIDE SEQUENCE [LARGE SCALE GENOMIC DNA]</scope>
    <source>
        <strain evidence="3 4">DSM 1736</strain>
    </source>
</reference>
<keyword evidence="4" id="KW-1185">Reference proteome</keyword>
<feature type="chain" id="PRO_5011432835" evidence="2">
    <location>
        <begin position="29"/>
        <end position="104"/>
    </location>
</feature>
<evidence type="ECO:0000256" key="2">
    <source>
        <dbReference type="SAM" id="SignalP"/>
    </source>
</evidence>
<dbReference type="RefSeq" id="WP_092068154.1">
    <property type="nucleotide sequence ID" value="NZ_FNHB01000001.1"/>
</dbReference>
<dbReference type="EMBL" id="FNHB01000001">
    <property type="protein sequence ID" value="SDL71009.1"/>
    <property type="molecule type" value="Genomic_DNA"/>
</dbReference>
<feature type="signal peptide" evidence="2">
    <location>
        <begin position="1"/>
        <end position="28"/>
    </location>
</feature>
<feature type="region of interest" description="Disordered" evidence="1">
    <location>
        <begin position="27"/>
        <end position="104"/>
    </location>
</feature>
<accession>A0A1G9M9X0</accession>
<protein>
    <submittedName>
        <fullName evidence="3">Uncharacterized protein</fullName>
    </submittedName>
</protein>
<feature type="compositionally biased region" description="Basic and acidic residues" evidence="1">
    <location>
        <begin position="41"/>
        <end position="104"/>
    </location>
</feature>
<evidence type="ECO:0000313" key="3">
    <source>
        <dbReference type="EMBL" id="SDL71009.1"/>
    </source>
</evidence>
<sequence length="104" mass="12272">MNSAGKKIAAFSLAVLLQLGLGAAVTEAAPGHDSPPWIAQHSERDKGRHGQDRMQQERRENERHEKEMKRRPNESRKQWKERQKQEKERHERALRAIRVEHQRH</sequence>
<evidence type="ECO:0000313" key="4">
    <source>
        <dbReference type="Proteomes" id="UP000214880"/>
    </source>
</evidence>
<dbReference type="Proteomes" id="UP000214880">
    <property type="component" value="Unassembled WGS sequence"/>
</dbReference>
<name>A0A1G9M9X0_9FIRM</name>
<evidence type="ECO:0000256" key="1">
    <source>
        <dbReference type="SAM" id="MobiDB-lite"/>
    </source>
</evidence>
<gene>
    <name evidence="3" type="ORF">SAMN04488502_101623</name>
</gene>